<dbReference type="AlphaFoldDB" id="A0A3P8VWH0"/>
<dbReference type="PANTHER" id="PTHR12219:SF17">
    <property type="entry name" value="WD REPEAT-CONTAINING PROTEIN 93"/>
    <property type="match status" value="1"/>
</dbReference>
<sequence>MADRYKIGVKVLELSATKELPDSTNSIACSEDGKYLSLGHPRGLSVWCVCGLVWAAEWLKDRQEIIAVQMVSMSPEAYLIGTIDYMGVARIFAYYSENIYLLNVINSADDVNRRKVCLTFELSPSGNYAATIIGCNADVWLEVYRLPTEAWTNQLENLSPGATPFRDPEIRNQESGEDEGGQKWSPTSAPTRIKPPKKRSRTRGSTTESSRDVGVVNFLTFCLSVDEDAGAQNLKMDMEPINPACEVTRRGTHHFLLPCGHFPGASKAYAQPECPVAVCLWWTGSRNLLHYYLQKSTKNKPDDEPDILWPNANEILCSTVSRCTRYVVLGLVNSLVCVWDRKTGSPLSVVSMTTVDSPFLRMRFMDYIPQCPAPTDEVHILVLCTSGLMHMVTTGRGAEPSISQAIESPEDAEDFPTLVQPVPFLQSTLLVVQKNGTVLLQDVMKKTTLCYFDPPRPRVIATPWNPVYALNMKEPCLYIRGDQTFRSRVTSEEEVIGHLLVYNFKESELFKPYLITPPNSLPENPFSFATLQEQCNLYLQQRALGVEQRNKDIRQTWEELLRRAAEGAL</sequence>
<dbReference type="OrthoDB" id="547231at2759"/>
<dbReference type="PANTHER" id="PTHR12219">
    <property type="entry name" value="NADH-UBIQUINONE OXIDOREDUCTASE"/>
    <property type="match status" value="1"/>
</dbReference>
<organism evidence="2 3">
    <name type="scientific">Cynoglossus semilaevis</name>
    <name type="common">Tongue sole</name>
    <dbReference type="NCBI Taxonomy" id="244447"/>
    <lineage>
        <taxon>Eukaryota</taxon>
        <taxon>Metazoa</taxon>
        <taxon>Chordata</taxon>
        <taxon>Craniata</taxon>
        <taxon>Vertebrata</taxon>
        <taxon>Euteleostomi</taxon>
        <taxon>Actinopterygii</taxon>
        <taxon>Neopterygii</taxon>
        <taxon>Teleostei</taxon>
        <taxon>Neoteleostei</taxon>
        <taxon>Acanthomorphata</taxon>
        <taxon>Carangaria</taxon>
        <taxon>Pleuronectiformes</taxon>
        <taxon>Pleuronectoidei</taxon>
        <taxon>Cynoglossidae</taxon>
        <taxon>Cynoglossinae</taxon>
        <taxon>Cynoglossus</taxon>
    </lineage>
</organism>
<dbReference type="STRING" id="244447.ENSCSEP00000018664"/>
<dbReference type="CTD" id="56964"/>
<dbReference type="RefSeq" id="XP_008309129.1">
    <property type="nucleotide sequence ID" value="XM_008310907.3"/>
</dbReference>
<dbReference type="GeneTree" id="ENSGT00390000009995"/>
<dbReference type="SUPFAM" id="SSF50978">
    <property type="entry name" value="WD40 repeat-like"/>
    <property type="match status" value="1"/>
</dbReference>
<dbReference type="RefSeq" id="XP_016887840.1">
    <property type="nucleotide sequence ID" value="XM_017032351.2"/>
</dbReference>
<evidence type="ECO:0000313" key="3">
    <source>
        <dbReference type="Proteomes" id="UP000265120"/>
    </source>
</evidence>
<dbReference type="InterPro" id="IPR049547">
    <property type="entry name" value="WDR93_beta-prop"/>
</dbReference>
<evidence type="ECO:0000313" key="2">
    <source>
        <dbReference type="Ensembl" id="ENSCSEP00000018664.1"/>
    </source>
</evidence>
<dbReference type="Proteomes" id="UP000265120">
    <property type="component" value="Chromosome 5"/>
</dbReference>
<keyword evidence="3" id="KW-1185">Reference proteome</keyword>
<reference evidence="2" key="3">
    <citation type="submission" date="2025-09" db="UniProtKB">
        <authorList>
            <consortium name="Ensembl"/>
        </authorList>
    </citation>
    <scope>IDENTIFICATION</scope>
</reference>
<dbReference type="KEGG" id="csem:103379371"/>
<protein>
    <submittedName>
        <fullName evidence="2">WD repeat domain 93</fullName>
    </submittedName>
</protein>
<dbReference type="InterPro" id="IPR006885">
    <property type="entry name" value="NADH_UbQ_FeS_4_mit-like"/>
</dbReference>
<accession>A0A3P8VWH0</accession>
<dbReference type="Pfam" id="PF21030">
    <property type="entry name" value="WDR93"/>
    <property type="match status" value="1"/>
</dbReference>
<reference evidence="2 3" key="1">
    <citation type="journal article" date="2014" name="Nat. Genet.">
        <title>Whole-genome sequence of a flatfish provides insights into ZW sex chromosome evolution and adaptation to a benthic lifestyle.</title>
        <authorList>
            <person name="Chen S."/>
            <person name="Zhang G."/>
            <person name="Shao C."/>
            <person name="Huang Q."/>
            <person name="Liu G."/>
            <person name="Zhang P."/>
            <person name="Song W."/>
            <person name="An N."/>
            <person name="Chalopin D."/>
            <person name="Volff J.N."/>
            <person name="Hong Y."/>
            <person name="Li Q."/>
            <person name="Sha Z."/>
            <person name="Zhou H."/>
            <person name="Xie M."/>
            <person name="Yu Q."/>
            <person name="Liu Y."/>
            <person name="Xiang H."/>
            <person name="Wang N."/>
            <person name="Wu K."/>
            <person name="Yang C."/>
            <person name="Zhou Q."/>
            <person name="Liao X."/>
            <person name="Yang L."/>
            <person name="Hu Q."/>
            <person name="Zhang J."/>
            <person name="Meng L."/>
            <person name="Jin L."/>
            <person name="Tian Y."/>
            <person name="Lian J."/>
            <person name="Yang J."/>
            <person name="Miao G."/>
            <person name="Liu S."/>
            <person name="Liang Z."/>
            <person name="Yan F."/>
            <person name="Li Y."/>
            <person name="Sun B."/>
            <person name="Zhang H."/>
            <person name="Zhang J."/>
            <person name="Zhu Y."/>
            <person name="Du M."/>
            <person name="Zhao Y."/>
            <person name="Schartl M."/>
            <person name="Tang Q."/>
            <person name="Wang J."/>
        </authorList>
    </citation>
    <scope>NUCLEOTIDE SEQUENCE</scope>
</reference>
<evidence type="ECO:0000256" key="1">
    <source>
        <dbReference type="SAM" id="MobiDB-lite"/>
    </source>
</evidence>
<dbReference type="InterPro" id="IPR036322">
    <property type="entry name" value="WD40_repeat_dom_sf"/>
</dbReference>
<dbReference type="GeneID" id="103379371"/>
<dbReference type="InParanoid" id="A0A3P8VWH0"/>
<dbReference type="Ensembl" id="ENSCSET00000018895.1">
    <property type="protein sequence ID" value="ENSCSEP00000018664.1"/>
    <property type="gene ID" value="ENSCSEG00000011956.1"/>
</dbReference>
<proteinExistence type="predicted"/>
<dbReference type="RefSeq" id="XP_016887839.1">
    <property type="nucleotide sequence ID" value="XM_017032350.2"/>
</dbReference>
<name>A0A3P8VWH0_CYNSE</name>
<dbReference type="GO" id="GO:0022900">
    <property type="term" value="P:electron transport chain"/>
    <property type="evidence" value="ECO:0007669"/>
    <property type="project" value="InterPro"/>
</dbReference>
<feature type="region of interest" description="Disordered" evidence="1">
    <location>
        <begin position="157"/>
        <end position="209"/>
    </location>
</feature>
<dbReference type="OMA" id="YSHETES"/>
<reference evidence="2" key="2">
    <citation type="submission" date="2025-08" db="UniProtKB">
        <authorList>
            <consortium name="Ensembl"/>
        </authorList>
    </citation>
    <scope>IDENTIFICATION</scope>
</reference>